<keyword evidence="1" id="KW-0472">Membrane</keyword>
<dbReference type="Proteomes" id="UP000030019">
    <property type="component" value="Unassembled WGS sequence"/>
</dbReference>
<feature type="transmembrane region" description="Helical" evidence="1">
    <location>
        <begin position="279"/>
        <end position="295"/>
    </location>
</feature>
<evidence type="ECO:0000313" key="3">
    <source>
        <dbReference type="Proteomes" id="UP000030019"/>
    </source>
</evidence>
<name>A0A0A0DFN6_9STRE</name>
<feature type="transmembrane region" description="Helical" evidence="1">
    <location>
        <begin position="53"/>
        <end position="73"/>
    </location>
</feature>
<feature type="transmembrane region" description="Helical" evidence="1">
    <location>
        <begin position="423"/>
        <end position="445"/>
    </location>
</feature>
<keyword evidence="1" id="KW-1133">Transmembrane helix</keyword>
<dbReference type="RefSeq" id="WP_037615543.1">
    <property type="nucleotide sequence ID" value="NZ_JPEN01000045.1"/>
</dbReference>
<feature type="transmembrane region" description="Helical" evidence="1">
    <location>
        <begin position="12"/>
        <end position="33"/>
    </location>
</feature>
<keyword evidence="3" id="KW-1185">Reference proteome</keyword>
<evidence type="ECO:0000313" key="2">
    <source>
        <dbReference type="EMBL" id="KGM37556.1"/>
    </source>
</evidence>
<protein>
    <submittedName>
        <fullName evidence="2">Integral membrane protein</fullName>
    </submittedName>
</protein>
<dbReference type="EMBL" id="JPEN01000045">
    <property type="protein sequence ID" value="KGM37556.1"/>
    <property type="molecule type" value="Genomic_DNA"/>
</dbReference>
<comment type="caution">
    <text evidence="2">The sequence shown here is derived from an EMBL/GenBank/DDBJ whole genome shotgun (WGS) entry which is preliminary data.</text>
</comment>
<feature type="transmembrane region" description="Helical" evidence="1">
    <location>
        <begin position="158"/>
        <end position="181"/>
    </location>
</feature>
<dbReference type="eggNOG" id="COG1807">
    <property type="taxonomic scope" value="Bacteria"/>
</dbReference>
<feature type="transmembrane region" description="Helical" evidence="1">
    <location>
        <begin position="457"/>
        <end position="475"/>
    </location>
</feature>
<feature type="transmembrane region" description="Helical" evidence="1">
    <location>
        <begin position="482"/>
        <end position="500"/>
    </location>
</feature>
<dbReference type="AlphaFoldDB" id="A0A0A0DFN6"/>
<dbReference type="STRING" id="176090.SSIN_0610"/>
<accession>A0A0A0DFN6</accession>
<organism evidence="2 3">
    <name type="scientific">Streptococcus sinensis</name>
    <dbReference type="NCBI Taxonomy" id="176090"/>
    <lineage>
        <taxon>Bacteria</taxon>
        <taxon>Bacillati</taxon>
        <taxon>Bacillota</taxon>
        <taxon>Bacilli</taxon>
        <taxon>Lactobacillales</taxon>
        <taxon>Streptococcaceae</taxon>
        <taxon>Streptococcus</taxon>
    </lineage>
</organism>
<sequence length="513" mass="59579">MKQFTNILFNLGYFLVLTMTAIALLFLSGQILISHTYIPLHIAEGVKFVTNPWYFYPLLILFLFALFGLRPLLEKIKIPYLLVGLSLLYIAAAFFLITSYSGIIRADAKHVFNAALAFNQGDYSSLTTVGSYMYRNPHQLGLMTLERLYAYISPTTRFAFGMNVIWSLLSNFLIYKIAALLNRKEIIQKYTILLTFLFLPQLFFVLFIYGTIPGLFFCLLSLYAFIKLEQNGNLLYLLLGAASISLACLLRNNYIIFAIMLLGIYLLSIFYKWSWKKPLAILLIITGIVFSNKALNTYYENLIGQEIGVGTPKIAYITMGLRDDPNRQTLGGWYDAYNTKILKRNKYDEKKATAMATQDLKDLLLNFSKHPDYALKFFYEKVKSTWTEPTFQSIWTGPQIERQQYMRPTILRSIYEERKGYQIVNFLLLILLASIYLLSCFFILHKFFVAEEKLTPFDLYPFIFLLGGGLFHFFWETKSQYVYIYVLLLLPTVAESLTWLTENYAHWLPIKRK</sequence>
<feature type="transmembrane region" description="Helical" evidence="1">
    <location>
        <begin position="80"/>
        <end position="103"/>
    </location>
</feature>
<proteinExistence type="predicted"/>
<keyword evidence="1" id="KW-0812">Transmembrane</keyword>
<feature type="transmembrane region" description="Helical" evidence="1">
    <location>
        <begin position="193"/>
        <end position="226"/>
    </location>
</feature>
<dbReference type="PATRIC" id="fig|176090.4.peg.605"/>
<feature type="transmembrane region" description="Helical" evidence="1">
    <location>
        <begin position="255"/>
        <end position="273"/>
    </location>
</feature>
<feature type="transmembrane region" description="Helical" evidence="1">
    <location>
        <begin position="232"/>
        <end position="250"/>
    </location>
</feature>
<gene>
    <name evidence="2" type="ORF">SSIN_0610</name>
</gene>
<reference evidence="2 3" key="1">
    <citation type="submission" date="2014-06" db="EMBL/GenBank/DDBJ databases">
        <authorList>
            <person name="Teng J.L."/>
            <person name="Huang Y."/>
            <person name="Tse H."/>
            <person name="Lau S.K."/>
            <person name="Woo P.C."/>
        </authorList>
    </citation>
    <scope>NUCLEOTIDE SEQUENCE [LARGE SCALE GENOMIC DNA]</scope>
    <source>
        <strain evidence="2 3">HKU4</strain>
    </source>
</reference>
<evidence type="ECO:0000256" key="1">
    <source>
        <dbReference type="SAM" id="Phobius"/>
    </source>
</evidence>